<dbReference type="PRINTS" id="PR00081">
    <property type="entry name" value="GDHRDH"/>
</dbReference>
<keyword evidence="2" id="KW-0560">Oxidoreductase</keyword>
<sequence length="244" mass="25225">MRFDGRVALVTGAARGIGAAIAVVLAERGATLALADLTQDWELPALPGAGHTRHHVDVRSAESCRALVAAVLDAHGRLDHLVNNAGIVRRGPAATMSERDFTDVLDVNLTGTFRMSQAAYPALRGSGHASVVNLGSTNGQVAVRDSLGYCVSKAGVMHMARVLALEWAGDGIRVNAVGPTIVPTAMTADVRADAAYLRDKMASIPLGRMAGPVDVANAVAFLLSPAAAMTTGQTIFVDGGVTIH</sequence>
<proteinExistence type="inferred from homology"/>
<dbReference type="Pfam" id="PF13561">
    <property type="entry name" value="adh_short_C2"/>
    <property type="match status" value="1"/>
</dbReference>
<dbReference type="EMBL" id="BLAF01000022">
    <property type="protein sequence ID" value="GES21341.1"/>
    <property type="molecule type" value="Genomic_DNA"/>
</dbReference>
<comment type="caution">
    <text evidence="3">The sequence shown here is derived from an EMBL/GenBank/DDBJ whole genome shotgun (WGS) entry which is preliminary data.</text>
</comment>
<protein>
    <submittedName>
        <fullName evidence="3">D-threitol dehydrogenase</fullName>
    </submittedName>
</protein>
<dbReference type="GO" id="GO:0016616">
    <property type="term" value="F:oxidoreductase activity, acting on the CH-OH group of donors, NAD or NADP as acceptor"/>
    <property type="evidence" value="ECO:0007669"/>
    <property type="project" value="TreeGrafter"/>
</dbReference>
<comment type="similarity">
    <text evidence="1">Belongs to the short-chain dehydrogenases/reductases (SDR) family.</text>
</comment>
<dbReference type="Proteomes" id="UP000377595">
    <property type="component" value="Unassembled WGS sequence"/>
</dbReference>
<dbReference type="FunFam" id="3.40.50.720:FF:000084">
    <property type="entry name" value="Short-chain dehydrogenase reductase"/>
    <property type="match status" value="1"/>
</dbReference>
<dbReference type="PRINTS" id="PR00080">
    <property type="entry name" value="SDRFAMILY"/>
</dbReference>
<dbReference type="PROSITE" id="PS00061">
    <property type="entry name" value="ADH_SHORT"/>
    <property type="match status" value="1"/>
</dbReference>
<name>A0A5M3XNW7_9ACTN</name>
<dbReference type="SUPFAM" id="SSF51735">
    <property type="entry name" value="NAD(P)-binding Rossmann-fold domains"/>
    <property type="match status" value="1"/>
</dbReference>
<dbReference type="InterPro" id="IPR002347">
    <property type="entry name" value="SDR_fam"/>
</dbReference>
<dbReference type="InterPro" id="IPR036291">
    <property type="entry name" value="NAD(P)-bd_dom_sf"/>
</dbReference>
<dbReference type="OrthoDB" id="286404at2"/>
<evidence type="ECO:0000313" key="4">
    <source>
        <dbReference type="Proteomes" id="UP000377595"/>
    </source>
</evidence>
<dbReference type="PANTHER" id="PTHR42760:SF115">
    <property type="entry name" value="3-OXOACYL-[ACYL-CARRIER-PROTEIN] REDUCTASE FABG"/>
    <property type="match status" value="1"/>
</dbReference>
<keyword evidence="4" id="KW-1185">Reference proteome</keyword>
<dbReference type="InterPro" id="IPR020904">
    <property type="entry name" value="Sc_DH/Rdtase_CS"/>
</dbReference>
<evidence type="ECO:0000256" key="2">
    <source>
        <dbReference type="ARBA" id="ARBA00023002"/>
    </source>
</evidence>
<dbReference type="Gene3D" id="3.40.50.720">
    <property type="entry name" value="NAD(P)-binding Rossmann-like Domain"/>
    <property type="match status" value="1"/>
</dbReference>
<dbReference type="PANTHER" id="PTHR42760">
    <property type="entry name" value="SHORT-CHAIN DEHYDROGENASES/REDUCTASES FAMILY MEMBER"/>
    <property type="match status" value="1"/>
</dbReference>
<organism evidence="3 4">
    <name type="scientific">Acrocarpospora pleiomorpha</name>
    <dbReference type="NCBI Taxonomy" id="90975"/>
    <lineage>
        <taxon>Bacteria</taxon>
        <taxon>Bacillati</taxon>
        <taxon>Actinomycetota</taxon>
        <taxon>Actinomycetes</taxon>
        <taxon>Streptosporangiales</taxon>
        <taxon>Streptosporangiaceae</taxon>
        <taxon>Acrocarpospora</taxon>
    </lineage>
</organism>
<dbReference type="AlphaFoldDB" id="A0A5M3XNW7"/>
<evidence type="ECO:0000256" key="1">
    <source>
        <dbReference type="ARBA" id="ARBA00006484"/>
    </source>
</evidence>
<accession>A0A5M3XNW7</accession>
<reference evidence="3 4" key="1">
    <citation type="submission" date="2019-10" db="EMBL/GenBank/DDBJ databases">
        <title>Whole genome shotgun sequence of Acrocarpospora pleiomorpha NBRC 16267.</title>
        <authorList>
            <person name="Ichikawa N."/>
            <person name="Kimura A."/>
            <person name="Kitahashi Y."/>
            <person name="Komaki H."/>
            <person name="Oguchi A."/>
        </authorList>
    </citation>
    <scope>NUCLEOTIDE SEQUENCE [LARGE SCALE GENOMIC DNA]</scope>
    <source>
        <strain evidence="3 4">NBRC 16267</strain>
    </source>
</reference>
<dbReference type="RefSeq" id="WP_155346333.1">
    <property type="nucleotide sequence ID" value="NZ_BAAAHM010000014.1"/>
</dbReference>
<evidence type="ECO:0000313" key="3">
    <source>
        <dbReference type="EMBL" id="GES21341.1"/>
    </source>
</evidence>
<gene>
    <name evidence="3" type="primary">dthD</name>
    <name evidence="3" type="ORF">Aple_042370</name>
</gene>